<keyword evidence="1" id="KW-0472">Membrane</keyword>
<keyword evidence="1" id="KW-1133">Transmembrane helix</keyword>
<accession>A0A1B6DL20</accession>
<reference evidence="2" key="1">
    <citation type="submission" date="2015-12" db="EMBL/GenBank/DDBJ databases">
        <title>De novo transcriptome assembly of four potential Pierce s Disease insect vectors from Arizona vineyards.</title>
        <authorList>
            <person name="Tassone E.E."/>
        </authorList>
    </citation>
    <scope>NUCLEOTIDE SEQUENCE</scope>
</reference>
<name>A0A1B6DL20_9HEMI</name>
<protein>
    <submittedName>
        <fullName evidence="2">Uncharacterized protein</fullName>
    </submittedName>
</protein>
<feature type="transmembrane region" description="Helical" evidence="1">
    <location>
        <begin position="18"/>
        <end position="39"/>
    </location>
</feature>
<proteinExistence type="predicted"/>
<evidence type="ECO:0000256" key="1">
    <source>
        <dbReference type="SAM" id="Phobius"/>
    </source>
</evidence>
<sequence>MPNIWRVYEPPKSVSLKLLRIVLLLIFWLCLGLLIAYDYHTFTYEQNMIRFCFTTLGAYIIIFGVDFIALLLHSEMPTMLMLIFMTVGTFLFTLCGTFGFLIISEAIDKNSNLSLLLFSIFSIIAACLMAINILITIIYESKQYPFRHDEYRFNPVKVNVEQGNVILHLINPQSIAATSQQERLNVNRLQQQREPIGHILKSGGASGQRMEMTTRDVRVSDLDLKEAEVTPLKGKFYLVKKGLKDEVTLVKIKSNTGLNNSFHTINSLSELKEVDRKKDRQDPS</sequence>
<gene>
    <name evidence="2" type="ORF">g.27954</name>
</gene>
<feature type="transmembrane region" description="Helical" evidence="1">
    <location>
        <begin position="115"/>
        <end position="139"/>
    </location>
</feature>
<feature type="transmembrane region" description="Helical" evidence="1">
    <location>
        <begin position="79"/>
        <end position="103"/>
    </location>
</feature>
<dbReference type="AlphaFoldDB" id="A0A1B6DL20"/>
<organism evidence="2">
    <name type="scientific">Clastoptera arizonana</name>
    <name type="common">Arizona spittle bug</name>
    <dbReference type="NCBI Taxonomy" id="38151"/>
    <lineage>
        <taxon>Eukaryota</taxon>
        <taxon>Metazoa</taxon>
        <taxon>Ecdysozoa</taxon>
        <taxon>Arthropoda</taxon>
        <taxon>Hexapoda</taxon>
        <taxon>Insecta</taxon>
        <taxon>Pterygota</taxon>
        <taxon>Neoptera</taxon>
        <taxon>Paraneoptera</taxon>
        <taxon>Hemiptera</taxon>
        <taxon>Auchenorrhyncha</taxon>
        <taxon>Cercopoidea</taxon>
        <taxon>Clastopteridae</taxon>
        <taxon>Clastoptera</taxon>
    </lineage>
</organism>
<keyword evidence="1" id="KW-0812">Transmembrane</keyword>
<dbReference type="EMBL" id="GEDC01010902">
    <property type="protein sequence ID" value="JAS26396.1"/>
    <property type="molecule type" value="Transcribed_RNA"/>
</dbReference>
<feature type="transmembrane region" description="Helical" evidence="1">
    <location>
        <begin position="51"/>
        <end position="73"/>
    </location>
</feature>
<evidence type="ECO:0000313" key="2">
    <source>
        <dbReference type="EMBL" id="JAS26396.1"/>
    </source>
</evidence>